<reference evidence="1" key="1">
    <citation type="submission" date="2015-07" db="EMBL/GenBank/DDBJ databases">
        <title>MeaNS - Measles Nucleotide Surveillance Program.</title>
        <authorList>
            <person name="Tran T."/>
            <person name="Druce J."/>
        </authorList>
    </citation>
    <scope>NUCLEOTIDE SEQUENCE</scope>
    <source>
        <strain evidence="1">UCB-OBI-ISO-001</strain>
        <tissue evidence="1">Gonad</tissue>
    </source>
</reference>
<dbReference type="EMBL" id="KQ423442">
    <property type="protein sequence ID" value="KOF72894.1"/>
    <property type="molecule type" value="Genomic_DNA"/>
</dbReference>
<accession>A0A0L8G7Q9</accession>
<sequence>MTQTIYNECSKYSFIDIPISSSKALKLVLYFMIINELLMRTALIMVSECIIPGIFGTSPNILLIIKKPSFLLLSCFREKF</sequence>
<gene>
    <name evidence="1" type="ORF">OCBIM_22038683mg</name>
</gene>
<organism evidence="1">
    <name type="scientific">Octopus bimaculoides</name>
    <name type="common">California two-spotted octopus</name>
    <dbReference type="NCBI Taxonomy" id="37653"/>
    <lineage>
        <taxon>Eukaryota</taxon>
        <taxon>Metazoa</taxon>
        <taxon>Spiralia</taxon>
        <taxon>Lophotrochozoa</taxon>
        <taxon>Mollusca</taxon>
        <taxon>Cephalopoda</taxon>
        <taxon>Coleoidea</taxon>
        <taxon>Octopodiformes</taxon>
        <taxon>Octopoda</taxon>
        <taxon>Incirrata</taxon>
        <taxon>Octopodidae</taxon>
        <taxon>Octopus</taxon>
    </lineage>
</organism>
<protein>
    <submittedName>
        <fullName evidence="1">Uncharacterized protein</fullName>
    </submittedName>
</protein>
<evidence type="ECO:0000313" key="1">
    <source>
        <dbReference type="EMBL" id="KOF72894.1"/>
    </source>
</evidence>
<dbReference type="AlphaFoldDB" id="A0A0L8G7Q9"/>
<proteinExistence type="predicted"/>
<name>A0A0L8G7Q9_OCTBM</name>